<gene>
    <name evidence="2" type="ORF">SAMN05216355_11238</name>
</gene>
<feature type="region of interest" description="Disordered" evidence="1">
    <location>
        <begin position="1"/>
        <end position="37"/>
    </location>
</feature>
<evidence type="ECO:0000256" key="1">
    <source>
        <dbReference type="SAM" id="MobiDB-lite"/>
    </source>
</evidence>
<dbReference type="EMBL" id="FNIM01000012">
    <property type="protein sequence ID" value="SDN74106.1"/>
    <property type="molecule type" value="Genomic_DNA"/>
</dbReference>
<organism evidence="2 3">
    <name type="scientific">Actinomyces ruminicola</name>
    <dbReference type="NCBI Taxonomy" id="332524"/>
    <lineage>
        <taxon>Bacteria</taxon>
        <taxon>Bacillati</taxon>
        <taxon>Actinomycetota</taxon>
        <taxon>Actinomycetes</taxon>
        <taxon>Actinomycetales</taxon>
        <taxon>Actinomycetaceae</taxon>
        <taxon>Actinomyces</taxon>
    </lineage>
</organism>
<dbReference type="Proteomes" id="UP000198541">
    <property type="component" value="Unassembled WGS sequence"/>
</dbReference>
<evidence type="ECO:0000313" key="2">
    <source>
        <dbReference type="EMBL" id="SDN74106.1"/>
    </source>
</evidence>
<evidence type="ECO:0000313" key="3">
    <source>
        <dbReference type="Proteomes" id="UP000198541"/>
    </source>
</evidence>
<sequence>MTTLSSTTPAADPSALAAGSPTPRPAPSPVRDPEAEAGLYGPRGWTVRAGVWHALADCRDELRSTVIPAQFGFAPAGIITADGTPEDDYTPFHDLGPATARRLLEILPAQQLTDRQNLGPTLGALLRACVRADGRVRLSGYGIGPQRRDERISVEGLWIEDPDLLDTLFDAVDALVGDDCDYRDGYDECDEWEDRDPADAEELEALVALGLQEVWRCVAERYELDARSGPDELKPLRRHWTHGPMGTWLWWD</sequence>
<accession>A0A1H0DVQ2</accession>
<protein>
    <submittedName>
        <fullName evidence="2">Uncharacterized protein</fullName>
    </submittedName>
</protein>
<dbReference type="RefSeq" id="WP_245690591.1">
    <property type="nucleotide sequence ID" value="NZ_FNIM01000012.1"/>
</dbReference>
<reference evidence="3" key="1">
    <citation type="submission" date="2016-10" db="EMBL/GenBank/DDBJ databases">
        <authorList>
            <person name="Varghese N."/>
            <person name="Submissions S."/>
        </authorList>
    </citation>
    <scope>NUCLEOTIDE SEQUENCE [LARGE SCALE GENOMIC DNA]</scope>
    <source>
        <strain evidence="3">DSM 27982</strain>
    </source>
</reference>
<keyword evidence="3" id="KW-1185">Reference proteome</keyword>
<proteinExistence type="predicted"/>
<name>A0A1H0DVQ2_9ACTO</name>
<dbReference type="AlphaFoldDB" id="A0A1H0DVQ2"/>